<evidence type="ECO:0000313" key="3">
    <source>
        <dbReference type="WBParaSite" id="PSAMB.scaffold756size41870.g8515.t1"/>
    </source>
</evidence>
<keyword evidence="2" id="KW-1185">Reference proteome</keyword>
<evidence type="ECO:0000256" key="1">
    <source>
        <dbReference type="SAM" id="SignalP"/>
    </source>
</evidence>
<organism evidence="2 3">
    <name type="scientific">Plectus sambesii</name>
    <dbReference type="NCBI Taxonomy" id="2011161"/>
    <lineage>
        <taxon>Eukaryota</taxon>
        <taxon>Metazoa</taxon>
        <taxon>Ecdysozoa</taxon>
        <taxon>Nematoda</taxon>
        <taxon>Chromadorea</taxon>
        <taxon>Plectida</taxon>
        <taxon>Plectina</taxon>
        <taxon>Plectoidea</taxon>
        <taxon>Plectidae</taxon>
        <taxon>Plectus</taxon>
    </lineage>
</organism>
<name>A0A914XG47_9BILA</name>
<sequence>MVMWRAILFVGLCWLFIMVRSSEACHATFPEEDITEVPTTTVITSCSSATPLLNANLPSAGDHGVQVVPAGTTAVGATITVYCIQGTTPLIVGSIVRVLFDNGVTAVQNLDNYSTPSGTFFEQFTMTCTSSGLWDVSIFETLAPPLPNTPIGPRNGIVSSPGAIQCT</sequence>
<dbReference type="Proteomes" id="UP000887566">
    <property type="component" value="Unplaced"/>
</dbReference>
<dbReference type="WBParaSite" id="PSAMB.scaffold756size41870.g8515.t1">
    <property type="protein sequence ID" value="PSAMB.scaffold756size41870.g8515.t1"/>
    <property type="gene ID" value="PSAMB.scaffold756size41870.g8515"/>
</dbReference>
<dbReference type="AlphaFoldDB" id="A0A914XG47"/>
<feature type="chain" id="PRO_5038008381" evidence="1">
    <location>
        <begin position="25"/>
        <end position="167"/>
    </location>
</feature>
<reference evidence="3" key="1">
    <citation type="submission" date="2022-11" db="UniProtKB">
        <authorList>
            <consortium name="WormBaseParasite"/>
        </authorList>
    </citation>
    <scope>IDENTIFICATION</scope>
</reference>
<feature type="signal peptide" evidence="1">
    <location>
        <begin position="1"/>
        <end position="24"/>
    </location>
</feature>
<evidence type="ECO:0000313" key="2">
    <source>
        <dbReference type="Proteomes" id="UP000887566"/>
    </source>
</evidence>
<proteinExistence type="predicted"/>
<protein>
    <submittedName>
        <fullName evidence="3">C6 domain-containing protein</fullName>
    </submittedName>
</protein>
<accession>A0A914XG47</accession>
<keyword evidence="1" id="KW-0732">Signal</keyword>